<reference evidence="2 3" key="1">
    <citation type="submission" date="2017-06" db="EMBL/GenBank/DDBJ databases">
        <authorList>
            <person name="Kim H.J."/>
            <person name="Triplett B.A."/>
        </authorList>
    </citation>
    <scope>NUCLEOTIDE SEQUENCE [LARGE SCALE GENOMIC DNA]</scope>
    <source>
        <strain evidence="2 3">U15</strain>
    </source>
</reference>
<name>A0A239FAL9_9BURK</name>
<organism evidence="2 3">
    <name type="scientific">Noviherbaspirillum humi</name>
    <dbReference type="NCBI Taxonomy" id="1688639"/>
    <lineage>
        <taxon>Bacteria</taxon>
        <taxon>Pseudomonadati</taxon>
        <taxon>Pseudomonadota</taxon>
        <taxon>Betaproteobacteria</taxon>
        <taxon>Burkholderiales</taxon>
        <taxon>Oxalobacteraceae</taxon>
        <taxon>Noviherbaspirillum</taxon>
    </lineage>
</organism>
<evidence type="ECO:0000313" key="3">
    <source>
        <dbReference type="Proteomes" id="UP000198284"/>
    </source>
</evidence>
<feature type="region of interest" description="Disordered" evidence="1">
    <location>
        <begin position="167"/>
        <end position="199"/>
    </location>
</feature>
<sequence>MNSQDPDRINRLVGRFLELQEQWADRPDGFDWHALTSLAAEGADAYNEGAGPSFHALALGGVACSEFHERFLQASIEAGFDPFKLTRTGNEAPEKPVIDHASLARDAAANPSAARMHDALQELARRRFEPMLRQDSASDPASPLFTVFQACAESIPRDLLARVAPDLAKPRPGRPQPVNAEEAYLSQAESIIDSRRPYG</sequence>
<dbReference type="Proteomes" id="UP000198284">
    <property type="component" value="Unassembled WGS sequence"/>
</dbReference>
<dbReference type="AlphaFoldDB" id="A0A239FAL9"/>
<dbReference type="EMBL" id="FZOT01000003">
    <property type="protein sequence ID" value="SNS53202.1"/>
    <property type="molecule type" value="Genomic_DNA"/>
</dbReference>
<gene>
    <name evidence="2" type="ORF">SAMN06265795_103238</name>
</gene>
<proteinExistence type="predicted"/>
<accession>A0A239FAL9</accession>
<keyword evidence="3" id="KW-1185">Reference proteome</keyword>
<dbReference type="OrthoDB" id="8775856at2"/>
<evidence type="ECO:0000313" key="2">
    <source>
        <dbReference type="EMBL" id="SNS53202.1"/>
    </source>
</evidence>
<dbReference type="RefSeq" id="WP_089398729.1">
    <property type="nucleotide sequence ID" value="NZ_FZOT01000003.1"/>
</dbReference>
<evidence type="ECO:0000256" key="1">
    <source>
        <dbReference type="SAM" id="MobiDB-lite"/>
    </source>
</evidence>
<protein>
    <submittedName>
        <fullName evidence="2">Uncharacterized protein</fullName>
    </submittedName>
</protein>